<name>A0A6M3IRD2_9ZZZZ</name>
<evidence type="ECO:0000313" key="3">
    <source>
        <dbReference type="EMBL" id="QJA58992.1"/>
    </source>
</evidence>
<gene>
    <name evidence="3" type="ORF">MM415B01376_0005</name>
</gene>
<feature type="transmembrane region" description="Helical" evidence="2">
    <location>
        <begin position="194"/>
        <end position="214"/>
    </location>
</feature>
<proteinExistence type="predicted"/>
<keyword evidence="1" id="KW-0175">Coiled coil</keyword>
<keyword evidence="2" id="KW-0472">Membrane</keyword>
<keyword evidence="2" id="KW-1133">Transmembrane helix</keyword>
<reference evidence="3" key="1">
    <citation type="submission" date="2020-03" db="EMBL/GenBank/DDBJ databases">
        <title>The deep terrestrial virosphere.</title>
        <authorList>
            <person name="Holmfeldt K."/>
            <person name="Nilsson E."/>
            <person name="Simone D."/>
            <person name="Lopez-Fernandez M."/>
            <person name="Wu X."/>
            <person name="de Brujin I."/>
            <person name="Lundin D."/>
            <person name="Andersson A."/>
            <person name="Bertilsson S."/>
            <person name="Dopson M."/>
        </authorList>
    </citation>
    <scope>NUCLEOTIDE SEQUENCE</scope>
    <source>
        <strain evidence="3">MM415B01376</strain>
    </source>
</reference>
<protein>
    <submittedName>
        <fullName evidence="3">Uncharacterized protein</fullName>
    </submittedName>
</protein>
<sequence length="634" mass="70702">MDNDQNTVSMFKGLTDNLSKLYTEVKSTNKWVKSSSGSGAMYEDRSALGKTIDGIIKGIKSSPKMVWKIGKIDTKNIYKPIVDAAKSFWSKDAVVSVRNFISKSWGRISGHIDDVLGPLKGAFDFIWDTLKSTFDFFKGLGKDLFGWGKDKNLKENEKQTGFLKKIYRFFVRKDLTDAKALARAGIGGKEKKPIWYLILGAALLGLGLIIGSLIRKILLPIEMLGLGVVKLGSIGKSLGIIGGKFGRIGEWFGRIGEWFGRIGEWFGVIGRSFLRLPMVESLVKYISSGMRTIGKVGKIFLWLGKHTPLLGRLFSGLKFGFQKLAWPLSIVFAVIDFIDGFISTQGDIFEKIKNGLSSAIKGFIEMPIKLIGWVVDWILSKFGIEVAGGTGKLLLDSIMKGVDTALSIIIAPFRFVYSIIKQTIDLFRGKKVDTLIIDKVIKLGEDVITSVRDFLTNIFKKFIDIIKNLWKKVKEVFKSGERITAADMLPSGALSKPTEVGDRLQILNKKREQVGFSELTKPEQEEWRKLTTEKNKLDIEARAKSQADVIQAAELKKAEMERQRTLVQQANSKAMFDNLESMSNQTMEGTDQASQQTVLLNNMLNTKTELHSDPIPDYTDDNIILAFAASGLMI</sequence>
<evidence type="ECO:0000256" key="2">
    <source>
        <dbReference type="SAM" id="Phobius"/>
    </source>
</evidence>
<dbReference type="EMBL" id="MT141350">
    <property type="protein sequence ID" value="QJA58992.1"/>
    <property type="molecule type" value="Genomic_DNA"/>
</dbReference>
<organism evidence="3">
    <name type="scientific">viral metagenome</name>
    <dbReference type="NCBI Taxonomy" id="1070528"/>
    <lineage>
        <taxon>unclassified sequences</taxon>
        <taxon>metagenomes</taxon>
        <taxon>organismal metagenomes</taxon>
    </lineage>
</organism>
<accession>A0A6M3IRD2</accession>
<evidence type="ECO:0000256" key="1">
    <source>
        <dbReference type="SAM" id="Coils"/>
    </source>
</evidence>
<dbReference type="AlphaFoldDB" id="A0A6M3IRD2"/>
<keyword evidence="2" id="KW-0812">Transmembrane</keyword>
<feature type="coiled-coil region" evidence="1">
    <location>
        <begin position="543"/>
        <end position="573"/>
    </location>
</feature>